<keyword evidence="4" id="KW-1185">Reference proteome</keyword>
<sequence>MPDFKGLAKGGWHPKGKDGTSKESWRGDNKGINQVAGWIGKGKDTNAAKAHDHVSRPLSTLKDPAAFGPPPKNVNYHGGAALPNQITPDTGGWGAPLSKEEIYAKQQAEEEEAQREAEGAAKPKGPPLPFRADTTGLSTANLPPPPGRRDGADGRTPPATKPKPGLPPRLPPRQTSNPISSPPTYGTATSEPDSHKGILNQGSMSRLSAAGVSVPEFGIGKARQSLPPLGPSSPSRTPAASSTNSAQLNELQSRFSRLSPSTSAKPESPSEGTTFAQKQAALKTASAFRDDPSSVSLSDARAAATTANNFRERHGEQVKSGFQTANKLNSKYGIADKVGSYGGITSTQASEPENLQIEMRDNTIGGPANGGPDLSVLGKKKPPPPPVKRVGLGGPAASQEPTPPPIPLSSKPKPQPTSSHEAKDYDLDLKSLWFAKSPPSFPPPTMNRDGKITYSIDSGWSRSGVRETHTFTAHVRNTVTLASSKIHLTWDASNPGITVKAQQRHDPPPRKLSQSELESCRMRYSNTVAEWSESQMGNKVGNGECWTLANDALKAVAATCSSRGQEPCMASQGVIHGYLMYSYVPSSANTEPQGKVRDTGVARGDVIQLYKAHFKFPDGGQAWAGNPDHTAVITGVEPDGVLRVVQQNSGGKKIVQTGKYNMAHIVSGEVRIFRAVGESWIGKLDPTW</sequence>
<gene>
    <name evidence="3" type="ORF">L207DRAFT_515162</name>
</gene>
<feature type="compositionally biased region" description="Polar residues" evidence="1">
    <location>
        <begin position="174"/>
        <end position="191"/>
    </location>
</feature>
<feature type="compositionally biased region" description="Low complexity" evidence="1">
    <location>
        <begin position="232"/>
        <end position="246"/>
    </location>
</feature>
<name>A0A2J6RDQ8_HYAVF</name>
<dbReference type="Gene3D" id="3.90.1720.60">
    <property type="match status" value="1"/>
</dbReference>
<dbReference type="Pfam" id="PF25459">
    <property type="entry name" value="AIM3_BBC1_C"/>
    <property type="match status" value="1"/>
</dbReference>
<evidence type="ECO:0000259" key="2">
    <source>
        <dbReference type="Pfam" id="PF25459"/>
    </source>
</evidence>
<dbReference type="EMBL" id="KZ613950">
    <property type="protein sequence ID" value="PMD36645.1"/>
    <property type="molecule type" value="Genomic_DNA"/>
</dbReference>
<feature type="compositionally biased region" description="Pro residues" evidence="1">
    <location>
        <begin position="159"/>
        <end position="171"/>
    </location>
</feature>
<feature type="compositionally biased region" description="Polar residues" evidence="1">
    <location>
        <begin position="247"/>
        <end position="277"/>
    </location>
</feature>
<feature type="region of interest" description="Disordered" evidence="1">
    <location>
        <begin position="1"/>
        <end position="300"/>
    </location>
</feature>
<dbReference type="InterPro" id="IPR057402">
    <property type="entry name" value="AIM3_BBC1_C"/>
</dbReference>
<protein>
    <recommendedName>
        <fullName evidence="2">BBC1/AIM3 cysteine proteinase-fold domain-containing protein</fullName>
    </recommendedName>
</protein>
<feature type="region of interest" description="Disordered" evidence="1">
    <location>
        <begin position="335"/>
        <end position="422"/>
    </location>
</feature>
<reference evidence="3 4" key="1">
    <citation type="submission" date="2016-04" db="EMBL/GenBank/DDBJ databases">
        <title>A degradative enzymes factory behind the ericoid mycorrhizal symbiosis.</title>
        <authorList>
            <consortium name="DOE Joint Genome Institute"/>
            <person name="Martino E."/>
            <person name="Morin E."/>
            <person name="Grelet G."/>
            <person name="Kuo A."/>
            <person name="Kohler A."/>
            <person name="Daghino S."/>
            <person name="Barry K."/>
            <person name="Choi C."/>
            <person name="Cichocki N."/>
            <person name="Clum A."/>
            <person name="Copeland A."/>
            <person name="Hainaut M."/>
            <person name="Haridas S."/>
            <person name="Labutti K."/>
            <person name="Lindquist E."/>
            <person name="Lipzen A."/>
            <person name="Khouja H.-R."/>
            <person name="Murat C."/>
            <person name="Ohm R."/>
            <person name="Olson A."/>
            <person name="Spatafora J."/>
            <person name="Veneault-Fourrey C."/>
            <person name="Henrissat B."/>
            <person name="Grigoriev I."/>
            <person name="Martin F."/>
            <person name="Perotto S."/>
        </authorList>
    </citation>
    <scope>NUCLEOTIDE SEQUENCE [LARGE SCALE GENOMIC DNA]</scope>
    <source>
        <strain evidence="3 4">F</strain>
    </source>
</reference>
<proteinExistence type="predicted"/>
<accession>A0A2J6RDQ8</accession>
<dbReference type="OrthoDB" id="3357271at2759"/>
<dbReference type="AlphaFoldDB" id="A0A2J6RDQ8"/>
<evidence type="ECO:0000313" key="4">
    <source>
        <dbReference type="Proteomes" id="UP000235786"/>
    </source>
</evidence>
<evidence type="ECO:0000256" key="1">
    <source>
        <dbReference type="SAM" id="MobiDB-lite"/>
    </source>
</evidence>
<feature type="compositionally biased region" description="Polar residues" evidence="1">
    <location>
        <begin position="343"/>
        <end position="353"/>
    </location>
</feature>
<evidence type="ECO:0000313" key="3">
    <source>
        <dbReference type="EMBL" id="PMD36645.1"/>
    </source>
</evidence>
<dbReference type="STRING" id="1149755.A0A2J6RDQ8"/>
<feature type="domain" description="BBC1/AIM3 cysteine proteinase-fold" evidence="2">
    <location>
        <begin position="502"/>
        <end position="684"/>
    </location>
</feature>
<dbReference type="Proteomes" id="UP000235786">
    <property type="component" value="Unassembled WGS sequence"/>
</dbReference>
<organism evidence="3 4">
    <name type="scientific">Hyaloscypha variabilis (strain UAMH 11265 / GT02V1 / F)</name>
    <name type="common">Meliniomyces variabilis</name>
    <dbReference type="NCBI Taxonomy" id="1149755"/>
    <lineage>
        <taxon>Eukaryota</taxon>
        <taxon>Fungi</taxon>
        <taxon>Dikarya</taxon>
        <taxon>Ascomycota</taxon>
        <taxon>Pezizomycotina</taxon>
        <taxon>Leotiomycetes</taxon>
        <taxon>Helotiales</taxon>
        <taxon>Hyaloscyphaceae</taxon>
        <taxon>Hyaloscypha</taxon>
        <taxon>Hyaloscypha variabilis</taxon>
    </lineage>
</organism>
<feature type="compositionally biased region" description="Basic and acidic residues" evidence="1">
    <location>
        <begin position="15"/>
        <end position="29"/>
    </location>
</feature>
<feature type="compositionally biased region" description="Basic and acidic residues" evidence="1">
    <location>
        <begin position="41"/>
        <end position="55"/>
    </location>
</feature>